<accession>A0A7I8IH58</accession>
<proteinExistence type="predicted"/>
<evidence type="ECO:0000313" key="1">
    <source>
        <dbReference type="EMBL" id="CAA2617514.1"/>
    </source>
</evidence>
<dbReference type="Proteomes" id="UP001189122">
    <property type="component" value="Unassembled WGS sequence"/>
</dbReference>
<organism evidence="1">
    <name type="scientific">Spirodela intermedia</name>
    <name type="common">Intermediate duckweed</name>
    <dbReference type="NCBI Taxonomy" id="51605"/>
    <lineage>
        <taxon>Eukaryota</taxon>
        <taxon>Viridiplantae</taxon>
        <taxon>Streptophyta</taxon>
        <taxon>Embryophyta</taxon>
        <taxon>Tracheophyta</taxon>
        <taxon>Spermatophyta</taxon>
        <taxon>Magnoliopsida</taxon>
        <taxon>Liliopsida</taxon>
        <taxon>Araceae</taxon>
        <taxon>Lemnoideae</taxon>
        <taxon>Spirodela</taxon>
    </lineage>
</organism>
<reference evidence="1 2" key="1">
    <citation type="submission" date="2019-12" db="EMBL/GenBank/DDBJ databases">
        <authorList>
            <person name="Scholz U."/>
            <person name="Mascher M."/>
            <person name="Fiebig A."/>
        </authorList>
    </citation>
    <scope>NUCLEOTIDE SEQUENCE</scope>
</reference>
<protein>
    <submittedName>
        <fullName evidence="1">Uncharacterized protein</fullName>
    </submittedName>
</protein>
<name>A0A7I8IH58_SPIIN</name>
<dbReference type="AlphaFoldDB" id="A0A7I8IH58"/>
<keyword evidence="2" id="KW-1185">Reference proteome</keyword>
<evidence type="ECO:0000313" key="2">
    <source>
        <dbReference type="Proteomes" id="UP001189122"/>
    </source>
</evidence>
<gene>
    <name evidence="1" type="ORF">SI7747_03003679</name>
</gene>
<dbReference type="EMBL" id="LR743590">
    <property type="protein sequence ID" value="CAA2617514.1"/>
    <property type="molecule type" value="Genomic_DNA"/>
</dbReference>
<sequence length="123" mass="13925">MPSLLHHYRCCCSQVPRALPLPSRSLLTIAPLPSLPSPYHCYCWHHRHLATMARTCQSTFHKTLTPTEYDVLHYANGTYISTSVSLASLLASSTLDVFMKNLIDISYNITCTKFDIFDLYALT</sequence>
<dbReference type="EMBL" id="CACRZD030000003">
    <property type="protein sequence ID" value="CAA6657211.1"/>
    <property type="molecule type" value="Genomic_DNA"/>
</dbReference>